<proteinExistence type="predicted"/>
<feature type="transmembrane region" description="Helical" evidence="1">
    <location>
        <begin position="90"/>
        <end position="110"/>
    </location>
</feature>
<dbReference type="Proteomes" id="UP000002872">
    <property type="component" value="Unassembled WGS sequence"/>
</dbReference>
<dbReference type="EMBL" id="GL870884">
    <property type="protein sequence ID" value="EIJ87264.1"/>
    <property type="molecule type" value="Genomic_DNA"/>
</dbReference>
<dbReference type="VEuPathDB" id="MicrosporidiaDB:NEQG_02599"/>
<keyword evidence="1" id="KW-1133">Transmembrane helix</keyword>
<evidence type="ECO:0000313" key="2">
    <source>
        <dbReference type="EMBL" id="EIJ87264.1"/>
    </source>
</evidence>
<reference evidence="2" key="1">
    <citation type="submission" date="2011-01" db="EMBL/GenBank/DDBJ databases">
        <title>The Genome Sequence of Nematocida parisii strain ERTm3.</title>
        <authorList>
            <consortium name="The Broad Institute Genome Sequencing Platform"/>
            <consortium name="The Broad Institute Genome Sequencing Center for Infectious Disease"/>
            <person name="Cuomo C."/>
            <person name="Troemel E."/>
            <person name="Young S.K."/>
            <person name="Zeng Q."/>
            <person name="Gargeya S."/>
            <person name="Fitzgerald M."/>
            <person name="Haas B."/>
            <person name="Abouelleil A."/>
            <person name="Alvarado L."/>
            <person name="Arachchi H.M."/>
            <person name="Berlin A."/>
            <person name="Chapman S.B."/>
            <person name="Gearin G."/>
            <person name="Goldberg J."/>
            <person name="Griggs A."/>
            <person name="Gujja S."/>
            <person name="Hansen M."/>
            <person name="Heiman D."/>
            <person name="Howarth C."/>
            <person name="Larimer J."/>
            <person name="Lui A."/>
            <person name="MacDonald P.J.P."/>
            <person name="McCowen C."/>
            <person name="Montmayeur A."/>
            <person name="Murphy C."/>
            <person name="Neiman D."/>
            <person name="Pearson M."/>
            <person name="Priest M."/>
            <person name="Roberts A."/>
            <person name="Saif S."/>
            <person name="Shea T."/>
            <person name="Sisk P."/>
            <person name="Stolte C."/>
            <person name="Sykes S."/>
            <person name="Wortman J."/>
            <person name="Nusbaum C."/>
            <person name="Birren B."/>
        </authorList>
    </citation>
    <scope>NUCLEOTIDE SEQUENCE</scope>
    <source>
        <strain evidence="2">ERTm3</strain>
    </source>
</reference>
<protein>
    <submittedName>
        <fullName evidence="2">Uncharacterized protein</fullName>
    </submittedName>
</protein>
<dbReference type="HOGENOM" id="CLU_1073973_0_0_1"/>
<keyword evidence="3" id="KW-1185">Reference proteome</keyword>
<name>I3EDG7_NEMP3</name>
<dbReference type="OMA" id="WFFFRHM"/>
<accession>I3EDG7</accession>
<dbReference type="InParanoid" id="I3EDG7"/>
<sequence>MQETTNCNTHTLTTQEISQITAPKAKKQEKAPWNTVSRSIGWFFFRHMPYILLLTMGFFIVALNMYNLLQNPNRNYIHNDDHIRLFKKCIMVGLGICSKYYATILLMMLKTRITQLNTYKKMIFVFIARIFLFLVFSAPLCYLLFLFTKAHKTEQIAVYMFFAHIGVFYIIVTGIVSISSYVYAKFAAPTTISTTHKKYIEEPSSNRGFLFYVTICGLFVLISAIVLLLPCLDIALHRITPNPVVLIPKKSIYQEWFEYAVSFVK</sequence>
<dbReference type="AlphaFoldDB" id="I3EDG7"/>
<feature type="transmembrane region" description="Helical" evidence="1">
    <location>
        <begin position="209"/>
        <end position="229"/>
    </location>
</feature>
<dbReference type="OrthoDB" id="2190561at2759"/>
<keyword evidence="1" id="KW-0812">Transmembrane</keyword>
<feature type="transmembrane region" description="Helical" evidence="1">
    <location>
        <begin position="50"/>
        <end position="69"/>
    </location>
</feature>
<evidence type="ECO:0000313" key="3">
    <source>
        <dbReference type="Proteomes" id="UP000002872"/>
    </source>
</evidence>
<organism evidence="2 3">
    <name type="scientific">Nematocida parisii (strain ERTm3)</name>
    <name type="common">Nematode killer fungus</name>
    <dbReference type="NCBI Taxonomy" id="935791"/>
    <lineage>
        <taxon>Eukaryota</taxon>
        <taxon>Fungi</taxon>
        <taxon>Fungi incertae sedis</taxon>
        <taxon>Microsporidia</taxon>
        <taxon>Nematocida</taxon>
    </lineage>
</organism>
<feature type="transmembrane region" description="Helical" evidence="1">
    <location>
        <begin position="157"/>
        <end position="183"/>
    </location>
</feature>
<keyword evidence="1" id="KW-0472">Membrane</keyword>
<feature type="transmembrane region" description="Helical" evidence="1">
    <location>
        <begin position="122"/>
        <end position="145"/>
    </location>
</feature>
<gene>
    <name evidence="2" type="ORF">NEQG_02599</name>
</gene>
<evidence type="ECO:0000256" key="1">
    <source>
        <dbReference type="SAM" id="Phobius"/>
    </source>
</evidence>